<evidence type="ECO:0000313" key="2">
    <source>
        <dbReference type="EMBL" id="VDS07786.1"/>
    </source>
</evidence>
<reference evidence="2 3" key="1">
    <citation type="submission" date="2018-12" db="EMBL/GenBank/DDBJ databases">
        <authorList>
            <person name="Criscuolo A."/>
        </authorList>
    </citation>
    <scope>NUCLEOTIDE SEQUENCE [LARGE SCALE GENOMIC DNA]</scope>
    <source>
        <strain evidence="2">ACIP1116241</strain>
    </source>
</reference>
<organism evidence="2 3">
    <name type="scientific">Paracoccus haematequi</name>
    <dbReference type="NCBI Taxonomy" id="2491866"/>
    <lineage>
        <taxon>Bacteria</taxon>
        <taxon>Pseudomonadati</taxon>
        <taxon>Pseudomonadota</taxon>
        <taxon>Alphaproteobacteria</taxon>
        <taxon>Rhodobacterales</taxon>
        <taxon>Paracoccaceae</taxon>
        <taxon>Paracoccus</taxon>
    </lineage>
</organism>
<dbReference type="Proteomes" id="UP000270743">
    <property type="component" value="Unassembled WGS sequence"/>
</dbReference>
<accession>A0A447IJW5</accession>
<feature type="compositionally biased region" description="Basic and acidic residues" evidence="1">
    <location>
        <begin position="38"/>
        <end position="53"/>
    </location>
</feature>
<evidence type="ECO:0000313" key="3">
    <source>
        <dbReference type="Proteomes" id="UP000270743"/>
    </source>
</evidence>
<dbReference type="OrthoDB" id="7775799at2"/>
<proteinExistence type="predicted"/>
<evidence type="ECO:0000256" key="1">
    <source>
        <dbReference type="SAM" id="MobiDB-lite"/>
    </source>
</evidence>
<keyword evidence="3" id="KW-1185">Reference proteome</keyword>
<sequence length="74" mass="8486">MELKPDPPAARWSEPRAAYDSLRTGMSPYLHYVHDLRAERGEAPRRDDHRPDAGTDLPGQMERAVQALIRQSFE</sequence>
<dbReference type="RefSeq" id="WP_126153476.1">
    <property type="nucleotide sequence ID" value="NZ_UZWE01000023.1"/>
</dbReference>
<gene>
    <name evidence="2" type="ORF">PARHAE_00964</name>
</gene>
<protein>
    <submittedName>
        <fullName evidence="2">Uncharacterized protein</fullName>
    </submittedName>
</protein>
<dbReference type="EMBL" id="UZWE01000023">
    <property type="protein sequence ID" value="VDS07786.1"/>
    <property type="molecule type" value="Genomic_DNA"/>
</dbReference>
<dbReference type="AlphaFoldDB" id="A0A447IJW5"/>
<feature type="region of interest" description="Disordered" evidence="1">
    <location>
        <begin position="38"/>
        <end position="60"/>
    </location>
</feature>
<name>A0A447IJW5_9RHOB</name>